<keyword evidence="3" id="KW-1185">Reference proteome</keyword>
<reference evidence="2 3" key="1">
    <citation type="journal article" date="2021" name="Nat. Plants">
        <title>The Taxus genome provides insights into paclitaxel biosynthesis.</title>
        <authorList>
            <person name="Xiong X."/>
            <person name="Gou J."/>
            <person name="Liao Q."/>
            <person name="Li Y."/>
            <person name="Zhou Q."/>
            <person name="Bi G."/>
            <person name="Li C."/>
            <person name="Du R."/>
            <person name="Wang X."/>
            <person name="Sun T."/>
            <person name="Guo L."/>
            <person name="Liang H."/>
            <person name="Lu P."/>
            <person name="Wu Y."/>
            <person name="Zhang Z."/>
            <person name="Ro D.K."/>
            <person name="Shang Y."/>
            <person name="Huang S."/>
            <person name="Yan J."/>
        </authorList>
    </citation>
    <scope>NUCLEOTIDE SEQUENCE [LARGE SCALE GENOMIC DNA]</scope>
    <source>
        <strain evidence="2">Ta-2019</strain>
    </source>
</reference>
<dbReference type="PANTHER" id="PTHR34375:SF2">
    <property type="entry name" value="GATA ZINC FINGER PROTEIN"/>
    <property type="match status" value="1"/>
</dbReference>
<dbReference type="EMBL" id="JAHRHJ020000006">
    <property type="protein sequence ID" value="KAH9311627.1"/>
    <property type="molecule type" value="Genomic_DNA"/>
</dbReference>
<dbReference type="InterPro" id="IPR023213">
    <property type="entry name" value="CAT-like_dom_sf"/>
</dbReference>
<dbReference type="AlphaFoldDB" id="A0AA38FV21"/>
<feature type="region of interest" description="Disordered" evidence="1">
    <location>
        <begin position="117"/>
        <end position="140"/>
    </location>
</feature>
<dbReference type="PANTHER" id="PTHR34375">
    <property type="entry name" value="GATA ZINC FINGER PROTEIN-RELATED"/>
    <property type="match status" value="1"/>
</dbReference>
<sequence length="514" mass="56829">MQTESANLRNENACESTAEEGFLLETPHSRMLGGTEYSWCKALGGGTGITILALHFEQTVNPIHLQEAVHAVQRNCPRLRSKLAWVHGNPAFSVCPHPYVQVQVVDSVTTCEILSQISSPNGSSPSSDSTDEISIQSDGYSSDADCQDWLHLVQFELNTNPWSENSDFQTPKDMLIARLYHLQHCSSSLVILRIHTSICDRVSAAMILKEMLHVFYENKIGHPSPQRAFPSQMEDYGLNKEGLNYMAIEDAIPKGKANKPFWAHGVDLLGYSLGSRRHSNLPFEDPQSPRHSEVVRLLLSLEETTLLQNACEMKGTTMSGALTAAGLKAAAVLKELGNRSENYAVTTLVDCRSLVDNNLSDHIVGFYHSAILNTYNINEAVDFWELARKCSNALDTSMKNRKHFTDMSDVNYLMCQAIQHPSLTPSSSLRTSLIVVFEGPMVDDMDELKRAVGLKDYIGCSSIHGVGPSIAVFDTIRNGALDCACVYPVPLHSRKKMQNLINCMKSVLVRAAVN</sequence>
<evidence type="ECO:0008006" key="4">
    <source>
        <dbReference type="Google" id="ProtNLM"/>
    </source>
</evidence>
<dbReference type="Gene3D" id="3.30.559.30">
    <property type="entry name" value="Nonribosomal peptide synthetase, condensation domain"/>
    <property type="match status" value="1"/>
</dbReference>
<dbReference type="Proteomes" id="UP000824469">
    <property type="component" value="Unassembled WGS sequence"/>
</dbReference>
<proteinExistence type="predicted"/>
<gene>
    <name evidence="2" type="ORF">KI387_026662</name>
</gene>
<evidence type="ECO:0000313" key="3">
    <source>
        <dbReference type="Proteomes" id="UP000824469"/>
    </source>
</evidence>
<comment type="caution">
    <text evidence="2">The sequence shown here is derived from an EMBL/GenBank/DDBJ whole genome shotgun (WGS) entry which is preliminary data.</text>
</comment>
<organism evidence="2 3">
    <name type="scientific">Taxus chinensis</name>
    <name type="common">Chinese yew</name>
    <name type="synonym">Taxus wallichiana var. chinensis</name>
    <dbReference type="NCBI Taxonomy" id="29808"/>
    <lineage>
        <taxon>Eukaryota</taxon>
        <taxon>Viridiplantae</taxon>
        <taxon>Streptophyta</taxon>
        <taxon>Embryophyta</taxon>
        <taxon>Tracheophyta</taxon>
        <taxon>Spermatophyta</taxon>
        <taxon>Pinopsida</taxon>
        <taxon>Pinidae</taxon>
        <taxon>Conifers II</taxon>
        <taxon>Cupressales</taxon>
        <taxon>Taxaceae</taxon>
        <taxon>Taxus</taxon>
    </lineage>
</organism>
<dbReference type="OMA" id="IDDYNDM"/>
<name>A0AA38FV21_TAXCH</name>
<dbReference type="Gene3D" id="3.30.559.10">
    <property type="entry name" value="Chloramphenicol acetyltransferase-like domain"/>
    <property type="match status" value="1"/>
</dbReference>
<evidence type="ECO:0000256" key="1">
    <source>
        <dbReference type="SAM" id="MobiDB-lite"/>
    </source>
</evidence>
<protein>
    <recommendedName>
        <fullName evidence="4">Condensation domain-containing protein</fullName>
    </recommendedName>
</protein>
<feature type="compositionally biased region" description="Low complexity" evidence="1">
    <location>
        <begin position="117"/>
        <end position="135"/>
    </location>
</feature>
<evidence type="ECO:0000313" key="2">
    <source>
        <dbReference type="EMBL" id="KAH9311627.1"/>
    </source>
</evidence>
<accession>A0AA38FV21</accession>
<dbReference type="SUPFAM" id="SSF52777">
    <property type="entry name" value="CoA-dependent acyltransferases"/>
    <property type="match status" value="2"/>
</dbReference>